<keyword evidence="1 2" id="KW-0732">Signal</keyword>
<dbReference type="RefSeq" id="WP_189504150.1">
    <property type="nucleotide sequence ID" value="NZ_BMZQ01000002.1"/>
</dbReference>
<dbReference type="EMBL" id="BMZQ01000002">
    <property type="protein sequence ID" value="GHD16218.1"/>
    <property type="molecule type" value="Genomic_DNA"/>
</dbReference>
<keyword evidence="5" id="KW-1185">Reference proteome</keyword>
<evidence type="ECO:0000259" key="3">
    <source>
        <dbReference type="Pfam" id="PF13778"/>
    </source>
</evidence>
<dbReference type="Pfam" id="PF13778">
    <property type="entry name" value="DUF4174"/>
    <property type="match status" value="1"/>
</dbReference>
<feature type="signal peptide" evidence="2">
    <location>
        <begin position="1"/>
        <end position="24"/>
    </location>
</feature>
<dbReference type="AlphaFoldDB" id="A0A8J3DZ84"/>
<accession>A0A8J3DZ84</accession>
<gene>
    <name evidence="4" type="ORF">GCM10016234_24090</name>
</gene>
<evidence type="ECO:0000313" key="5">
    <source>
        <dbReference type="Proteomes" id="UP000630142"/>
    </source>
</evidence>
<evidence type="ECO:0000256" key="1">
    <source>
        <dbReference type="ARBA" id="ARBA00022729"/>
    </source>
</evidence>
<evidence type="ECO:0000313" key="4">
    <source>
        <dbReference type="EMBL" id="GHD16218.1"/>
    </source>
</evidence>
<dbReference type="Proteomes" id="UP000630142">
    <property type="component" value="Unassembled WGS sequence"/>
</dbReference>
<reference evidence="4" key="1">
    <citation type="journal article" date="2014" name="Int. J. Syst. Evol. Microbiol.">
        <title>Complete genome sequence of Corynebacterium casei LMG S-19264T (=DSM 44701T), isolated from a smear-ripened cheese.</title>
        <authorList>
            <consortium name="US DOE Joint Genome Institute (JGI-PGF)"/>
            <person name="Walter F."/>
            <person name="Albersmeier A."/>
            <person name="Kalinowski J."/>
            <person name="Ruckert C."/>
        </authorList>
    </citation>
    <scope>NUCLEOTIDE SEQUENCE</scope>
    <source>
        <strain evidence="4">KCTC 42249</strain>
    </source>
</reference>
<organism evidence="4 5">
    <name type="scientific">Tianweitania populi</name>
    <dbReference type="NCBI Taxonomy" id="1607949"/>
    <lineage>
        <taxon>Bacteria</taxon>
        <taxon>Pseudomonadati</taxon>
        <taxon>Pseudomonadota</taxon>
        <taxon>Alphaproteobacteria</taxon>
        <taxon>Hyphomicrobiales</taxon>
        <taxon>Phyllobacteriaceae</taxon>
        <taxon>Tianweitania</taxon>
    </lineage>
</organism>
<reference evidence="4" key="2">
    <citation type="submission" date="2020-09" db="EMBL/GenBank/DDBJ databases">
        <authorList>
            <person name="Sun Q."/>
            <person name="Kim S."/>
        </authorList>
    </citation>
    <scope>NUCLEOTIDE SEQUENCE</scope>
    <source>
        <strain evidence="4">KCTC 42249</strain>
    </source>
</reference>
<proteinExistence type="predicted"/>
<comment type="caution">
    <text evidence="4">The sequence shown here is derived from an EMBL/GenBank/DDBJ whole genome shotgun (WGS) entry which is preliminary data.</text>
</comment>
<protein>
    <recommendedName>
        <fullName evidence="3">DUF4174 domain-containing protein</fullName>
    </recommendedName>
</protein>
<evidence type="ECO:0000256" key="2">
    <source>
        <dbReference type="SAM" id="SignalP"/>
    </source>
</evidence>
<sequence>MMMHLLAAASIAITAAAMPPPANSGDLLGKFLWKRRVVLVFGDRMNQSVADQTDDLHAVHAEAESRDLTVLTIVGGIVSDGGEGGLPPADALRRRFRVDDQERFTVILLGKDGQEKLRDTKPVTSGALFELIDSMPMRQREAREND</sequence>
<feature type="chain" id="PRO_5035194286" description="DUF4174 domain-containing protein" evidence="2">
    <location>
        <begin position="25"/>
        <end position="146"/>
    </location>
</feature>
<dbReference type="InterPro" id="IPR025232">
    <property type="entry name" value="DUF4174"/>
</dbReference>
<name>A0A8J3DZ84_9HYPH</name>
<feature type="domain" description="DUF4174" evidence="3">
    <location>
        <begin position="28"/>
        <end position="141"/>
    </location>
</feature>